<dbReference type="InterPro" id="IPR046357">
    <property type="entry name" value="PPIase_dom_sf"/>
</dbReference>
<sequence length="467" mass="53413">MNTRQERQTPPPINDPTLAMKHHFSPATATTNTLFPRWTLCLLLFLCPLITTAQSSPLPIKEINHIVAVVNNEVIVLSDLKSRMRTMRAELSRSGKLPPTAVLRKRVLDRLIVELVQVQAAKRIGIKIDDERVTRAITNIAKRNGLELDQFRKILERDGYKFAIFRRDMERRLLIAEVQRRQVANRIQVTAREIDNYLATHASRPKPKEDYHLAHILLTVPKSANPDEIAATHKKAQRIVARLRGGANFAKMAKTVSDGQQASKGGDIGWRKKTQLPSLFKDFVIKMESGEISDPLRSASGFHIVKIIATRGKQEGRHVISQTNARHILIKTNELTSNTDAKTRLEQIRERITQGEDFEELARSHSEDRGTAVKGGNIGWISPGNVVPKFEQAMNKLQPMKISAPFRTQFGWHIVQVLGRRNHDGTEDVRRTKAMEKIRERKLKEEIDTWLRQLRDEAYVEYRLEEE</sequence>
<gene>
    <name evidence="7" type="primary">surA</name>
    <name evidence="10" type="ORF">BECKLFY1418C_GA0070996_11095</name>
</gene>
<dbReference type="InterPro" id="IPR015391">
    <property type="entry name" value="SurA_N"/>
</dbReference>
<dbReference type="GO" id="GO:0003755">
    <property type="term" value="F:peptidyl-prolyl cis-trans isomerase activity"/>
    <property type="evidence" value="ECO:0007669"/>
    <property type="project" value="UniProtKB-UniRule"/>
</dbReference>
<keyword evidence="6 7" id="KW-0413">Isomerase</keyword>
<keyword evidence="1 7" id="KW-0732">Signal</keyword>
<dbReference type="EC" id="5.2.1.8" evidence="7"/>
<evidence type="ECO:0000256" key="6">
    <source>
        <dbReference type="ARBA" id="ARBA00023235"/>
    </source>
</evidence>
<accession>A0A450WY96</accession>
<dbReference type="GO" id="GO:0006457">
    <property type="term" value="P:protein folding"/>
    <property type="evidence" value="ECO:0007669"/>
    <property type="project" value="UniProtKB-UniRule"/>
</dbReference>
<evidence type="ECO:0000256" key="8">
    <source>
        <dbReference type="SAM" id="MobiDB-lite"/>
    </source>
</evidence>
<dbReference type="PANTHER" id="PTHR47637">
    <property type="entry name" value="CHAPERONE SURA"/>
    <property type="match status" value="1"/>
</dbReference>
<protein>
    <recommendedName>
        <fullName evidence="7">Chaperone SurA</fullName>
    </recommendedName>
    <alternativeName>
        <fullName evidence="7">Peptidyl-prolyl cis-trans isomerase SurA</fullName>
        <shortName evidence="7">PPIase SurA</shortName>
        <ecNumber evidence="7">5.2.1.8</ecNumber>
    </alternativeName>
    <alternativeName>
        <fullName evidence="7">Rotamase SurA</fullName>
    </alternativeName>
</protein>
<dbReference type="GO" id="GO:0030288">
    <property type="term" value="C:outer membrane-bounded periplasmic space"/>
    <property type="evidence" value="ECO:0007669"/>
    <property type="project" value="InterPro"/>
</dbReference>
<comment type="subcellular location">
    <subcellularLocation>
        <location evidence="7">Periplasm</location>
    </subcellularLocation>
    <text evidence="7">Is capable of associating with the outer membrane.</text>
</comment>
<dbReference type="GO" id="GO:0051082">
    <property type="term" value="F:unfolded protein binding"/>
    <property type="evidence" value="ECO:0007669"/>
    <property type="project" value="UniProtKB-UniRule"/>
</dbReference>
<dbReference type="PROSITE" id="PS50198">
    <property type="entry name" value="PPIC_PPIASE_2"/>
    <property type="match status" value="2"/>
</dbReference>
<evidence type="ECO:0000256" key="4">
    <source>
        <dbReference type="ARBA" id="ARBA00023110"/>
    </source>
</evidence>
<evidence type="ECO:0000256" key="7">
    <source>
        <dbReference type="HAMAP-Rule" id="MF_01183"/>
    </source>
</evidence>
<dbReference type="GO" id="GO:0042277">
    <property type="term" value="F:peptide binding"/>
    <property type="evidence" value="ECO:0007669"/>
    <property type="project" value="InterPro"/>
</dbReference>
<keyword evidence="2 7" id="KW-0677">Repeat</keyword>
<dbReference type="GO" id="GO:0043165">
    <property type="term" value="P:Gram-negative-bacterium-type cell outer membrane assembly"/>
    <property type="evidence" value="ECO:0007669"/>
    <property type="project" value="InterPro"/>
</dbReference>
<dbReference type="Gene3D" id="1.10.4030.10">
    <property type="entry name" value="Porin chaperone SurA, peptide-binding domain"/>
    <property type="match status" value="1"/>
</dbReference>
<evidence type="ECO:0000256" key="1">
    <source>
        <dbReference type="ARBA" id="ARBA00022729"/>
    </source>
</evidence>
<keyword evidence="5 7" id="KW-0143">Chaperone</keyword>
<comment type="domain">
    <text evidence="7">The PPIase activity resides only in the second parvulin domain. The N-terminal region and the C-terminal tail are necessary and sufficient for the chaperone activity of SurA. The PPIase activity is dispensable for SurA to function as a chaperone. The N-terminal region and the C-terminal tail are also required for porin recognition.</text>
</comment>
<dbReference type="Pfam" id="PF09312">
    <property type="entry name" value="SurA_N"/>
    <property type="match status" value="1"/>
</dbReference>
<comment type="catalytic activity">
    <reaction evidence="7">
        <text>[protein]-peptidylproline (omega=180) = [protein]-peptidylproline (omega=0)</text>
        <dbReference type="Rhea" id="RHEA:16237"/>
        <dbReference type="Rhea" id="RHEA-COMP:10747"/>
        <dbReference type="Rhea" id="RHEA-COMP:10748"/>
        <dbReference type="ChEBI" id="CHEBI:83833"/>
        <dbReference type="ChEBI" id="CHEBI:83834"/>
        <dbReference type="EC" id="5.2.1.8"/>
    </reaction>
</comment>
<name>A0A450WY96_9GAMM</name>
<feature type="domain" description="PpiC" evidence="9">
    <location>
        <begin position="208"/>
        <end position="309"/>
    </location>
</feature>
<feature type="domain" description="PpiC" evidence="9">
    <location>
        <begin position="320"/>
        <end position="419"/>
    </location>
</feature>
<dbReference type="GO" id="GO:0050821">
    <property type="term" value="P:protein stabilization"/>
    <property type="evidence" value="ECO:0007669"/>
    <property type="project" value="InterPro"/>
</dbReference>
<dbReference type="AlphaFoldDB" id="A0A450WY96"/>
<dbReference type="SUPFAM" id="SSF54534">
    <property type="entry name" value="FKBP-like"/>
    <property type="match status" value="2"/>
</dbReference>
<dbReference type="InterPro" id="IPR023034">
    <property type="entry name" value="PPIase_SurA"/>
</dbReference>
<dbReference type="Gene3D" id="3.10.50.40">
    <property type="match status" value="2"/>
</dbReference>
<dbReference type="PANTHER" id="PTHR47637:SF1">
    <property type="entry name" value="CHAPERONE SURA"/>
    <property type="match status" value="1"/>
</dbReference>
<dbReference type="PROSITE" id="PS01096">
    <property type="entry name" value="PPIC_PPIASE_1"/>
    <property type="match status" value="1"/>
</dbReference>
<organism evidence="10">
    <name type="scientific">Candidatus Kentrum sp. LFY</name>
    <dbReference type="NCBI Taxonomy" id="2126342"/>
    <lineage>
        <taxon>Bacteria</taxon>
        <taxon>Pseudomonadati</taxon>
        <taxon>Pseudomonadota</taxon>
        <taxon>Gammaproteobacteria</taxon>
        <taxon>Candidatus Kentrum</taxon>
    </lineage>
</organism>
<feature type="region of interest" description="Disordered" evidence="8">
    <location>
        <begin position="1"/>
        <end position="20"/>
    </location>
</feature>
<evidence type="ECO:0000256" key="2">
    <source>
        <dbReference type="ARBA" id="ARBA00022737"/>
    </source>
</evidence>
<dbReference type="EMBL" id="CAADFN010000109">
    <property type="protein sequence ID" value="VFK21998.1"/>
    <property type="molecule type" value="Genomic_DNA"/>
</dbReference>
<evidence type="ECO:0000256" key="3">
    <source>
        <dbReference type="ARBA" id="ARBA00022764"/>
    </source>
</evidence>
<dbReference type="InterPro" id="IPR027304">
    <property type="entry name" value="Trigger_fact/SurA_dom_sf"/>
</dbReference>
<dbReference type="HAMAP" id="MF_01183">
    <property type="entry name" value="Chaperone_SurA"/>
    <property type="match status" value="1"/>
</dbReference>
<dbReference type="InterPro" id="IPR050280">
    <property type="entry name" value="OMP_Chaperone_SurA"/>
</dbReference>
<evidence type="ECO:0000313" key="10">
    <source>
        <dbReference type="EMBL" id="VFK21998.1"/>
    </source>
</evidence>
<keyword evidence="3 7" id="KW-0574">Periplasm</keyword>
<dbReference type="Pfam" id="PF00639">
    <property type="entry name" value="Rotamase"/>
    <property type="match status" value="2"/>
</dbReference>
<comment type="function">
    <text evidence="7">Chaperone involved in the correct folding and assembly of outer membrane proteins. Recognizes specific patterns of aromatic residues and the orientation of their side chains, which are found more frequently in integral outer membrane proteins. May act in both early periplasmic and late outer membrane-associated steps of protein maturation.</text>
</comment>
<proteinExistence type="inferred from homology"/>
<evidence type="ECO:0000256" key="5">
    <source>
        <dbReference type="ARBA" id="ARBA00023186"/>
    </source>
</evidence>
<keyword evidence="4 7" id="KW-0697">Rotamase</keyword>
<dbReference type="SUPFAM" id="SSF109998">
    <property type="entry name" value="Triger factor/SurA peptide-binding domain-like"/>
    <property type="match status" value="1"/>
</dbReference>
<dbReference type="InterPro" id="IPR023058">
    <property type="entry name" value="PPIase_PpiC_CS"/>
</dbReference>
<evidence type="ECO:0000259" key="9">
    <source>
        <dbReference type="PROSITE" id="PS50198"/>
    </source>
</evidence>
<reference evidence="10" key="1">
    <citation type="submission" date="2019-02" db="EMBL/GenBank/DDBJ databases">
        <authorList>
            <person name="Gruber-Vodicka R. H."/>
            <person name="Seah K. B. B."/>
        </authorList>
    </citation>
    <scope>NUCLEOTIDE SEQUENCE</scope>
    <source>
        <strain evidence="10">BECK_BY7</strain>
    </source>
</reference>
<dbReference type="InterPro" id="IPR000297">
    <property type="entry name" value="PPIase_PpiC"/>
</dbReference>